<evidence type="ECO:0008006" key="3">
    <source>
        <dbReference type="Google" id="ProtNLM"/>
    </source>
</evidence>
<dbReference type="Proteomes" id="UP000324973">
    <property type="component" value="Unassembled WGS sequence"/>
</dbReference>
<keyword evidence="2" id="KW-1185">Reference proteome</keyword>
<evidence type="ECO:0000313" key="1">
    <source>
        <dbReference type="EMBL" id="TYT25945.1"/>
    </source>
</evidence>
<sequence>MSALARLAIVATLLAAPAWSKEARDPGYSPDEAASVAEMHALEAEIGADKRAFIEEQLGLTLQEDARFWPIYDAHQEALLAFNQRRLDNIMKYARAYNADALDDATATAIAEEALDLERDEARQMEHTFHKLRRAVPVAKAVQYLQVESKLRAIVRFEQAAQVPFIR</sequence>
<comment type="caution">
    <text evidence="1">The sequence shown here is derived from an EMBL/GenBank/DDBJ whole genome shotgun (WGS) entry which is preliminary data.</text>
</comment>
<reference evidence="1 2" key="1">
    <citation type="submission" date="2019-08" db="EMBL/GenBank/DDBJ databases">
        <title>Luteimonas viscosus sp. nov., isolated from soil of a sunflower field.</title>
        <authorList>
            <person name="Jianli Z."/>
            <person name="Ying Z."/>
        </authorList>
    </citation>
    <scope>NUCLEOTIDE SEQUENCE [LARGE SCALE GENOMIC DNA]</scope>
    <source>
        <strain evidence="1 2">XBU10</strain>
    </source>
</reference>
<dbReference type="AlphaFoldDB" id="A0A5D4XPQ8"/>
<accession>A0A5D4XPQ8</accession>
<name>A0A5D4XPQ8_9GAMM</name>
<proteinExistence type="predicted"/>
<evidence type="ECO:0000313" key="2">
    <source>
        <dbReference type="Proteomes" id="UP000324973"/>
    </source>
</evidence>
<organism evidence="1 2">
    <name type="scientific">Luteimonas viscosa</name>
    <dbReference type="NCBI Taxonomy" id="1132694"/>
    <lineage>
        <taxon>Bacteria</taxon>
        <taxon>Pseudomonadati</taxon>
        <taxon>Pseudomonadota</taxon>
        <taxon>Gammaproteobacteria</taxon>
        <taxon>Lysobacterales</taxon>
        <taxon>Lysobacteraceae</taxon>
        <taxon>Luteimonas</taxon>
    </lineage>
</organism>
<dbReference type="OrthoDB" id="9153342at2"/>
<gene>
    <name evidence="1" type="ORF">FZO89_06585</name>
</gene>
<protein>
    <recommendedName>
        <fullName evidence="3">LTXXQ motif family protein</fullName>
    </recommendedName>
</protein>
<dbReference type="RefSeq" id="WP_149102495.1">
    <property type="nucleotide sequence ID" value="NZ_VTFT01000001.1"/>
</dbReference>
<dbReference type="EMBL" id="VTFT01000001">
    <property type="protein sequence ID" value="TYT25945.1"/>
    <property type="molecule type" value="Genomic_DNA"/>
</dbReference>